<keyword evidence="2" id="KW-1185">Reference proteome</keyword>
<organism evidence="1 2">
    <name type="scientific">Vigna mungo</name>
    <name type="common">Black gram</name>
    <name type="synonym">Phaseolus mungo</name>
    <dbReference type="NCBI Taxonomy" id="3915"/>
    <lineage>
        <taxon>Eukaryota</taxon>
        <taxon>Viridiplantae</taxon>
        <taxon>Streptophyta</taxon>
        <taxon>Embryophyta</taxon>
        <taxon>Tracheophyta</taxon>
        <taxon>Spermatophyta</taxon>
        <taxon>Magnoliopsida</taxon>
        <taxon>eudicotyledons</taxon>
        <taxon>Gunneridae</taxon>
        <taxon>Pentapetalae</taxon>
        <taxon>rosids</taxon>
        <taxon>fabids</taxon>
        <taxon>Fabales</taxon>
        <taxon>Fabaceae</taxon>
        <taxon>Papilionoideae</taxon>
        <taxon>50 kb inversion clade</taxon>
        <taxon>NPAAA clade</taxon>
        <taxon>indigoferoid/millettioid clade</taxon>
        <taxon>Phaseoleae</taxon>
        <taxon>Vigna</taxon>
    </lineage>
</organism>
<accession>A0AAQ3PDI8</accession>
<reference evidence="1 2" key="1">
    <citation type="journal article" date="2023" name="Life. Sci Alliance">
        <title>Evolutionary insights into 3D genome organization and epigenetic landscape of Vigna mungo.</title>
        <authorList>
            <person name="Junaid A."/>
            <person name="Singh B."/>
            <person name="Bhatia S."/>
        </authorList>
    </citation>
    <scope>NUCLEOTIDE SEQUENCE [LARGE SCALE GENOMIC DNA]</scope>
    <source>
        <strain evidence="1">Urdbean</strain>
    </source>
</reference>
<sequence>DFKFYYDAKFGRKKAEKNGETAGEPVVSNGVSLGIVSNGNPHAKKASEMAVYEQFRTEGQNQIHSNGFSPVNMDDRPYDFLNHHVVLLDSVVGTCSLKNVKSQLYQKQIRCLSLLIE</sequence>
<dbReference type="AlphaFoldDB" id="A0AAQ3PDI8"/>
<name>A0AAQ3PDI8_VIGMU</name>
<evidence type="ECO:0000313" key="2">
    <source>
        <dbReference type="Proteomes" id="UP001374535"/>
    </source>
</evidence>
<gene>
    <name evidence="1" type="ORF">V8G54_003257</name>
</gene>
<evidence type="ECO:0000313" key="1">
    <source>
        <dbReference type="EMBL" id="WVZ24713.1"/>
    </source>
</evidence>
<protein>
    <submittedName>
        <fullName evidence="1">Uncharacterized protein</fullName>
    </submittedName>
</protein>
<dbReference type="EMBL" id="CP144700">
    <property type="protein sequence ID" value="WVZ24713.1"/>
    <property type="molecule type" value="Genomic_DNA"/>
</dbReference>
<proteinExistence type="predicted"/>
<dbReference type="Proteomes" id="UP001374535">
    <property type="component" value="Chromosome 1"/>
</dbReference>
<feature type="non-terminal residue" evidence="1">
    <location>
        <position position="1"/>
    </location>
</feature>